<evidence type="ECO:0000256" key="4">
    <source>
        <dbReference type="ARBA" id="ARBA00022679"/>
    </source>
</evidence>
<keyword evidence="4" id="KW-0808">Transferase</keyword>
<feature type="transmembrane region" description="Helical" evidence="8">
    <location>
        <begin position="107"/>
        <end position="126"/>
    </location>
</feature>
<keyword evidence="3" id="KW-0328">Glycosyltransferase</keyword>
<dbReference type="Proteomes" id="UP000032417">
    <property type="component" value="Chromosome 1"/>
</dbReference>
<feature type="transmembrane region" description="Helical" evidence="8">
    <location>
        <begin position="15"/>
        <end position="33"/>
    </location>
</feature>
<feature type="transmembrane region" description="Helical" evidence="8">
    <location>
        <begin position="194"/>
        <end position="211"/>
    </location>
</feature>
<dbReference type="InterPro" id="IPR050297">
    <property type="entry name" value="LipidA_mod_glycosyltrf_83"/>
</dbReference>
<evidence type="ECO:0000256" key="2">
    <source>
        <dbReference type="ARBA" id="ARBA00022475"/>
    </source>
</evidence>
<dbReference type="GO" id="GO:0016763">
    <property type="term" value="F:pentosyltransferase activity"/>
    <property type="evidence" value="ECO:0007669"/>
    <property type="project" value="TreeGrafter"/>
</dbReference>
<keyword evidence="11" id="KW-1185">Reference proteome</keyword>
<dbReference type="InterPro" id="IPR038731">
    <property type="entry name" value="RgtA/B/C-like"/>
</dbReference>
<dbReference type="EMBL" id="LN515532">
    <property type="protein sequence ID" value="CEA16849.1"/>
    <property type="molecule type" value="Genomic_DNA"/>
</dbReference>
<evidence type="ECO:0000313" key="11">
    <source>
        <dbReference type="Proteomes" id="UP000032417"/>
    </source>
</evidence>
<dbReference type="AlphaFoldDB" id="A0A098C1T5"/>
<dbReference type="PANTHER" id="PTHR33908">
    <property type="entry name" value="MANNOSYLTRANSFERASE YKCB-RELATED"/>
    <property type="match status" value="1"/>
</dbReference>
<dbReference type="GO" id="GO:0005886">
    <property type="term" value="C:plasma membrane"/>
    <property type="evidence" value="ECO:0007669"/>
    <property type="project" value="UniProtKB-SubCell"/>
</dbReference>
<comment type="subcellular location">
    <subcellularLocation>
        <location evidence="1">Cell membrane</location>
        <topology evidence="1">Multi-pass membrane protein</topology>
    </subcellularLocation>
</comment>
<name>A0A098C1T5_9BACT</name>
<feature type="transmembrane region" description="Helical" evidence="8">
    <location>
        <begin position="321"/>
        <end position="340"/>
    </location>
</feature>
<protein>
    <recommendedName>
        <fullName evidence="9">Glycosyltransferase RgtA/B/C/D-like domain-containing protein</fullName>
    </recommendedName>
</protein>
<evidence type="ECO:0000256" key="8">
    <source>
        <dbReference type="SAM" id="Phobius"/>
    </source>
</evidence>
<feature type="transmembrane region" description="Helical" evidence="8">
    <location>
        <begin position="160"/>
        <end position="182"/>
    </location>
</feature>
<evidence type="ECO:0000256" key="3">
    <source>
        <dbReference type="ARBA" id="ARBA00022676"/>
    </source>
</evidence>
<evidence type="ECO:0000256" key="5">
    <source>
        <dbReference type="ARBA" id="ARBA00022692"/>
    </source>
</evidence>
<dbReference type="HOGENOM" id="CLU_016165_2_0_10"/>
<feature type="transmembrane region" description="Helical" evidence="8">
    <location>
        <begin position="77"/>
        <end position="95"/>
    </location>
</feature>
<evidence type="ECO:0000256" key="6">
    <source>
        <dbReference type="ARBA" id="ARBA00022989"/>
    </source>
</evidence>
<evidence type="ECO:0000313" key="10">
    <source>
        <dbReference type="EMBL" id="CEA16849.1"/>
    </source>
</evidence>
<accession>A0A098C1T5</accession>
<gene>
    <name evidence="10" type="ORF">ING2E5B_2121</name>
</gene>
<feature type="transmembrane region" description="Helical" evidence="8">
    <location>
        <begin position="294"/>
        <end position="309"/>
    </location>
</feature>
<keyword evidence="7 8" id="KW-0472">Membrane</keyword>
<dbReference type="Pfam" id="PF13231">
    <property type="entry name" value="PMT_2"/>
    <property type="match status" value="1"/>
</dbReference>
<proteinExistence type="predicted"/>
<dbReference type="OrthoDB" id="9813729at2"/>
<dbReference type="GO" id="GO:0009103">
    <property type="term" value="P:lipopolysaccharide biosynthetic process"/>
    <property type="evidence" value="ECO:0007669"/>
    <property type="project" value="UniProtKB-ARBA"/>
</dbReference>
<keyword evidence="6 8" id="KW-1133">Transmembrane helix</keyword>
<organism evidence="10 11">
    <name type="scientific">Fermentimonas caenicola</name>
    <dbReference type="NCBI Taxonomy" id="1562970"/>
    <lineage>
        <taxon>Bacteria</taxon>
        <taxon>Pseudomonadati</taxon>
        <taxon>Bacteroidota</taxon>
        <taxon>Bacteroidia</taxon>
        <taxon>Bacteroidales</taxon>
        <taxon>Dysgonomonadaceae</taxon>
        <taxon>Fermentimonas</taxon>
    </lineage>
</organism>
<dbReference type="STRING" id="1562970.ING2E5B_2121"/>
<dbReference type="PANTHER" id="PTHR33908:SF11">
    <property type="entry name" value="MEMBRANE PROTEIN"/>
    <property type="match status" value="1"/>
</dbReference>
<evidence type="ECO:0000259" key="9">
    <source>
        <dbReference type="Pfam" id="PF13231"/>
    </source>
</evidence>
<keyword evidence="2" id="KW-1003">Cell membrane</keyword>
<evidence type="ECO:0000256" key="7">
    <source>
        <dbReference type="ARBA" id="ARBA00023136"/>
    </source>
</evidence>
<dbReference type="KEGG" id="pbt:ING2E5B_2121"/>
<evidence type="ECO:0000256" key="1">
    <source>
        <dbReference type="ARBA" id="ARBA00004651"/>
    </source>
</evidence>
<reference evidence="10 11" key="1">
    <citation type="submission" date="2014-08" db="EMBL/GenBank/DDBJ databases">
        <authorList>
            <person name="Wibberg D."/>
        </authorList>
    </citation>
    <scope>NUCLEOTIDE SEQUENCE [LARGE SCALE GENOMIC DNA]</scope>
    <source>
        <strain evidence="11">ING2-E5B</strain>
    </source>
</reference>
<feature type="transmembrane region" description="Helical" evidence="8">
    <location>
        <begin position="271"/>
        <end position="288"/>
    </location>
</feature>
<feature type="domain" description="Glycosyltransferase RgtA/B/C/D-like" evidence="9">
    <location>
        <begin position="56"/>
        <end position="211"/>
    </location>
</feature>
<keyword evidence="5 8" id="KW-0812">Transmembrane</keyword>
<sequence>MIKSQFWCTVKTRQIFILLIFAWFLINIIQSLFTEIGNDEAYYWVYSQYPDWGYFDHPPMIALVIKIGTLLAGNTLIGVRLVVMILQLVYLFVLYKLSELKETRENVILFFLVSFSVVMLQAYGFVATPDSVLLFFAVLFLWSYRYYLRSDYSLKGALLMALFMAGLMYSKYHGALIILFVILSNLKLFKKNTFYYSVLSVIVLYIPHILWQVNHDFPSIKYHLIDRSVGFKWNNIIDYILNQLPVFNPFTLIAGIYVLFINKKGDLFNRALKFLMAGFLIFFALWTFKSRVEPHWTIAASIPMVIMILREAVENQNLKRYLYRVVAPSLILVFAARLFLMIDILPIKTEWHGDKKRVEDLYAFAGERPVVFTSGFQMPSKYRFYTGGEAHAMGALNYRNTQYDIWRFDESYVDHQVVIDFRNDTTGVVPTISGESVFNLKEVLHYQPYKRLEVIPDINNTPLSTKSVNEMGVKIVNPYNNTYNINHPSMPLQIYLVFITEKDGKLVRERLAAISEFDSNEIYSGETVSGKILIDLSEYSAGVYDVYFAAGTPGVYPATLNKPVKVTFE</sequence>